<protein>
    <recommendedName>
        <fullName evidence="7 18">Phosphatidate cytidylyltransferase</fullName>
        <ecNumber evidence="6 18">2.7.7.41</ecNumber>
    </recommendedName>
</protein>
<evidence type="ECO:0000256" key="14">
    <source>
        <dbReference type="ARBA" id="ARBA00023098"/>
    </source>
</evidence>
<keyword evidence="13 19" id="KW-1133">Transmembrane helix</keyword>
<evidence type="ECO:0000313" key="21">
    <source>
        <dbReference type="Proteomes" id="UP000013015"/>
    </source>
</evidence>
<dbReference type="PROSITE" id="PS01315">
    <property type="entry name" value="CDS"/>
    <property type="match status" value="1"/>
</dbReference>
<dbReference type="Proteomes" id="UP000013015">
    <property type="component" value="Unassembled WGS sequence"/>
</dbReference>
<dbReference type="PANTHER" id="PTHR46382:SF1">
    <property type="entry name" value="PHOSPHATIDATE CYTIDYLYLTRANSFERASE"/>
    <property type="match status" value="1"/>
</dbReference>
<dbReference type="eggNOG" id="COG4589">
    <property type="taxonomic scope" value="Bacteria"/>
</dbReference>
<comment type="subcellular location">
    <subcellularLocation>
        <location evidence="2">Cell membrane</location>
        <topology evidence="2">Multi-pass membrane protein</topology>
    </subcellularLocation>
</comment>
<keyword evidence="9" id="KW-0444">Lipid biosynthesis</keyword>
<evidence type="ECO:0000256" key="4">
    <source>
        <dbReference type="ARBA" id="ARBA00005189"/>
    </source>
</evidence>
<organism evidence="20 21">
    <name type="scientific">Schaalia cardiffensis F0333</name>
    <dbReference type="NCBI Taxonomy" id="888050"/>
    <lineage>
        <taxon>Bacteria</taxon>
        <taxon>Bacillati</taxon>
        <taxon>Actinomycetota</taxon>
        <taxon>Actinomycetes</taxon>
        <taxon>Actinomycetales</taxon>
        <taxon>Actinomycetaceae</taxon>
        <taxon>Schaalia</taxon>
    </lineage>
</organism>
<evidence type="ECO:0000256" key="5">
    <source>
        <dbReference type="ARBA" id="ARBA00010185"/>
    </source>
</evidence>
<evidence type="ECO:0000256" key="11">
    <source>
        <dbReference type="ARBA" id="ARBA00022692"/>
    </source>
</evidence>
<comment type="pathway">
    <text evidence="4">Lipid metabolism.</text>
</comment>
<evidence type="ECO:0000256" key="12">
    <source>
        <dbReference type="ARBA" id="ARBA00022695"/>
    </source>
</evidence>
<comment type="similarity">
    <text evidence="5 18">Belongs to the CDS family.</text>
</comment>
<evidence type="ECO:0000256" key="8">
    <source>
        <dbReference type="ARBA" id="ARBA00022475"/>
    </source>
</evidence>
<keyword evidence="8" id="KW-1003">Cell membrane</keyword>
<keyword evidence="21" id="KW-1185">Reference proteome</keyword>
<keyword evidence="10 18" id="KW-0808">Transferase</keyword>
<name>N6X2H9_9ACTO</name>
<evidence type="ECO:0000256" key="19">
    <source>
        <dbReference type="SAM" id="Phobius"/>
    </source>
</evidence>
<evidence type="ECO:0000256" key="17">
    <source>
        <dbReference type="ARBA" id="ARBA00023264"/>
    </source>
</evidence>
<comment type="caution">
    <text evidence="20">The sequence shown here is derived from an EMBL/GenBank/DDBJ whole genome shotgun (WGS) entry which is preliminary data.</text>
</comment>
<keyword evidence="11 18" id="KW-0812">Transmembrane</keyword>
<accession>N6X2H9</accession>
<feature type="transmembrane region" description="Helical" evidence="19">
    <location>
        <begin position="275"/>
        <end position="292"/>
    </location>
</feature>
<dbReference type="RefSeq" id="WP_005964067.1">
    <property type="nucleotide sequence ID" value="NZ_CP040505.1"/>
</dbReference>
<dbReference type="PATRIC" id="fig|888050.3.peg.1492"/>
<evidence type="ECO:0000256" key="15">
    <source>
        <dbReference type="ARBA" id="ARBA00023136"/>
    </source>
</evidence>
<feature type="transmembrane region" description="Helical" evidence="19">
    <location>
        <begin position="136"/>
        <end position="156"/>
    </location>
</feature>
<comment type="pathway">
    <text evidence="3 18">Phospholipid metabolism; CDP-diacylglycerol biosynthesis; CDP-diacylglycerol from sn-glycerol 3-phosphate: step 3/3.</text>
</comment>
<reference evidence="20 21" key="1">
    <citation type="submission" date="2013-03" db="EMBL/GenBank/DDBJ databases">
        <title>Reference genome for the Human Microbiome Project.</title>
        <authorList>
            <person name="Aqrawi P."/>
            <person name="Ayvaz T."/>
            <person name="Bess C."/>
            <person name="Blankenburg K."/>
            <person name="Coyle M."/>
            <person name="Deng J."/>
            <person name="Forbes L."/>
            <person name="Fowler G."/>
            <person name="Francisco L."/>
            <person name="Fu Q."/>
            <person name="Gibbs R."/>
            <person name="Gross S."/>
            <person name="Gubbala S."/>
            <person name="Hale W."/>
            <person name="Hemphill L."/>
            <person name="Highlander S."/>
            <person name="Hirani K."/>
            <person name="Jackson L."/>
            <person name="Jakkamsetti A."/>
            <person name="Javaid M."/>
            <person name="Jayaseelan J.C."/>
            <person name="Jiang H."/>
            <person name="Joshi V."/>
            <person name="Korchina V."/>
            <person name="Kovar C."/>
            <person name="Lara F."/>
            <person name="Lee S."/>
            <person name="Liu Y."/>
            <person name="Mata R."/>
            <person name="Mathew T."/>
            <person name="Munidasa M."/>
            <person name="Muzny D."/>
            <person name="Nazareth L."/>
            <person name="Ngo R."/>
            <person name="Nguyen L."/>
            <person name="Nguyen N."/>
            <person name="Okwuonu G."/>
            <person name="Ongeri F."/>
            <person name="Palculict T."/>
            <person name="Patil S."/>
            <person name="Petrosino J."/>
            <person name="Pham C."/>
            <person name="Pham P."/>
            <person name="Pu L.-L."/>
            <person name="Qin X."/>
            <person name="Qu J."/>
            <person name="Reid J."/>
            <person name="Ross M."/>
            <person name="Ruth R."/>
            <person name="Saada N."/>
            <person name="San Lucas F."/>
            <person name="Santibanez J."/>
            <person name="Shang Y."/>
            <person name="Simmons D."/>
            <person name="Song X.-Z."/>
            <person name="Tang L.-Y."/>
            <person name="Thornton R."/>
            <person name="Warren J."/>
            <person name="Weissenberger G."/>
            <person name="Wilczek-Boney K."/>
            <person name="Worley K."/>
            <person name="Youmans B."/>
            <person name="Zhang J."/>
            <person name="Zhang L."/>
            <person name="Zhao Z."/>
            <person name="Zhou C."/>
            <person name="Zhu D."/>
            <person name="Zhu Y."/>
        </authorList>
    </citation>
    <scope>NUCLEOTIDE SEQUENCE [LARGE SCALE GENOMIC DNA]</scope>
    <source>
        <strain evidence="20 21">F0333</strain>
    </source>
</reference>
<evidence type="ECO:0000256" key="9">
    <source>
        <dbReference type="ARBA" id="ARBA00022516"/>
    </source>
</evidence>
<evidence type="ECO:0000256" key="6">
    <source>
        <dbReference type="ARBA" id="ARBA00012487"/>
    </source>
</evidence>
<dbReference type="UniPathway" id="UPA00557">
    <property type="reaction ID" value="UER00614"/>
</dbReference>
<keyword evidence="16" id="KW-0594">Phospholipid biosynthesis</keyword>
<feature type="transmembrane region" description="Helical" evidence="19">
    <location>
        <begin position="32"/>
        <end position="51"/>
    </location>
</feature>
<feature type="transmembrane region" description="Helical" evidence="19">
    <location>
        <begin position="162"/>
        <end position="182"/>
    </location>
</feature>
<dbReference type="EC" id="2.7.7.41" evidence="6 18"/>
<feature type="transmembrane region" description="Helical" evidence="19">
    <location>
        <begin position="203"/>
        <end position="222"/>
    </location>
</feature>
<dbReference type="InterPro" id="IPR000374">
    <property type="entry name" value="PC_trans"/>
</dbReference>
<evidence type="ECO:0000256" key="1">
    <source>
        <dbReference type="ARBA" id="ARBA00001698"/>
    </source>
</evidence>
<dbReference type="GO" id="GO:0005886">
    <property type="term" value="C:plasma membrane"/>
    <property type="evidence" value="ECO:0007669"/>
    <property type="project" value="UniProtKB-SubCell"/>
</dbReference>
<dbReference type="PANTHER" id="PTHR46382">
    <property type="entry name" value="PHOSPHATIDATE CYTIDYLYLTRANSFERASE"/>
    <property type="match status" value="1"/>
</dbReference>
<evidence type="ECO:0000256" key="13">
    <source>
        <dbReference type="ARBA" id="ARBA00022989"/>
    </source>
</evidence>
<dbReference type="AlphaFoldDB" id="N6X2H9"/>
<feature type="transmembrane region" description="Helical" evidence="19">
    <location>
        <begin position="57"/>
        <end position="76"/>
    </location>
</feature>
<evidence type="ECO:0000256" key="10">
    <source>
        <dbReference type="ARBA" id="ARBA00022679"/>
    </source>
</evidence>
<evidence type="ECO:0000256" key="3">
    <source>
        <dbReference type="ARBA" id="ARBA00005119"/>
    </source>
</evidence>
<sequence length="295" mass="30923">MDSPSLVGRILHPGPTRQGEPLAASGKAGRNLPAAVTTAIVLIVAASLPLVYVPWLFVVFIGVLVLAGLWELGGAFARLGTSLMMPPLYIGAIGMLTCAWTLGPEALLFALYATFFAVVTWRILEGDMKGCIQDVMASVFAAVYIPFLASFVVLMVKDLQDPWLVLVYVGLVVASDTGGWVAGVLFGKHPMAPRLSPKKSWEGFAGSSIAAAGLGAASFWALGAHWGFGVLAGLGACMIGTLGDLTESLIKREAGLKDMSALLPGHGGILDRVDALLMVAPIMYLILSWTLLGAQ</sequence>
<keyword evidence="14" id="KW-0443">Lipid metabolism</keyword>
<feature type="transmembrane region" description="Helical" evidence="19">
    <location>
        <begin position="228"/>
        <end position="250"/>
    </location>
</feature>
<keyword evidence="17" id="KW-1208">Phospholipid metabolism</keyword>
<feature type="transmembrane region" description="Helical" evidence="19">
    <location>
        <begin position="108"/>
        <end position="124"/>
    </location>
</feature>
<evidence type="ECO:0000256" key="2">
    <source>
        <dbReference type="ARBA" id="ARBA00004651"/>
    </source>
</evidence>
<proteinExistence type="inferred from homology"/>
<dbReference type="HOGENOM" id="CLU_037294_0_0_11"/>
<dbReference type="GO" id="GO:0016024">
    <property type="term" value="P:CDP-diacylglycerol biosynthetic process"/>
    <property type="evidence" value="ECO:0007669"/>
    <property type="project" value="UniProtKB-UniPathway"/>
</dbReference>
<gene>
    <name evidence="20" type="primary">cdsA</name>
    <name evidence="20" type="ORF">HMPREF9004_1557</name>
</gene>
<keyword evidence="15 19" id="KW-0472">Membrane</keyword>
<dbReference type="OrthoDB" id="9799199at2"/>
<evidence type="ECO:0000256" key="7">
    <source>
        <dbReference type="ARBA" id="ARBA00019373"/>
    </source>
</evidence>
<evidence type="ECO:0000313" key="20">
    <source>
        <dbReference type="EMBL" id="ENO17647.1"/>
    </source>
</evidence>
<dbReference type="Pfam" id="PF01148">
    <property type="entry name" value="CTP_transf_1"/>
    <property type="match status" value="1"/>
</dbReference>
<keyword evidence="12 18" id="KW-0548">Nucleotidyltransferase</keyword>
<evidence type="ECO:0000256" key="16">
    <source>
        <dbReference type="ARBA" id="ARBA00023209"/>
    </source>
</evidence>
<dbReference type="GO" id="GO:0004605">
    <property type="term" value="F:phosphatidate cytidylyltransferase activity"/>
    <property type="evidence" value="ECO:0007669"/>
    <property type="project" value="UniProtKB-EC"/>
</dbReference>
<dbReference type="EMBL" id="AQHZ01000024">
    <property type="protein sequence ID" value="ENO17647.1"/>
    <property type="molecule type" value="Genomic_DNA"/>
</dbReference>
<comment type="catalytic activity">
    <reaction evidence="1 18">
        <text>a 1,2-diacyl-sn-glycero-3-phosphate + CTP + H(+) = a CDP-1,2-diacyl-sn-glycerol + diphosphate</text>
        <dbReference type="Rhea" id="RHEA:16229"/>
        <dbReference type="ChEBI" id="CHEBI:15378"/>
        <dbReference type="ChEBI" id="CHEBI:33019"/>
        <dbReference type="ChEBI" id="CHEBI:37563"/>
        <dbReference type="ChEBI" id="CHEBI:58332"/>
        <dbReference type="ChEBI" id="CHEBI:58608"/>
        <dbReference type="EC" id="2.7.7.41"/>
    </reaction>
</comment>
<evidence type="ECO:0000256" key="18">
    <source>
        <dbReference type="RuleBase" id="RU003938"/>
    </source>
</evidence>
<dbReference type="STRING" id="888050.HMPREF9004_1557"/>